<reference evidence="2" key="1">
    <citation type="submission" date="2020-03" db="EMBL/GenBank/DDBJ databases">
        <title>Spirochaetal bacteria isolated from arthropods constitute a novel genus Entomospira genus novum within the order Spirochaetales.</title>
        <authorList>
            <person name="Grana-Miraglia L."/>
            <person name="Sikutova S."/>
            <person name="Fingerle V."/>
            <person name="Sing A."/>
            <person name="Castillo-Ramirez S."/>
            <person name="Margos G."/>
            <person name="Rudolf I."/>
        </authorList>
    </citation>
    <scope>NUCLEOTIDE SEQUENCE</scope>
    <source>
        <strain evidence="2">BR149</strain>
    </source>
</reference>
<dbReference type="Proteomes" id="UP000778951">
    <property type="component" value="Unassembled WGS sequence"/>
</dbReference>
<feature type="coiled-coil region" evidence="1">
    <location>
        <begin position="34"/>
        <end position="61"/>
    </location>
</feature>
<evidence type="ECO:0000313" key="3">
    <source>
        <dbReference type="Proteomes" id="UP000778951"/>
    </source>
</evidence>
<sequence>MWRKVKLALGMLGGAIVALWLYATAHKQGRNKGRKETIKEVLDAEQKRQKKQETIDTIHNQAIKQAMDVDTHNAVSTFNRLFNDNDHPPKA</sequence>
<evidence type="ECO:0000256" key="1">
    <source>
        <dbReference type="SAM" id="Coils"/>
    </source>
</evidence>
<comment type="caution">
    <text evidence="2">The sequence shown here is derived from an EMBL/GenBank/DDBJ whole genome shotgun (WGS) entry which is preliminary data.</text>
</comment>
<keyword evidence="1" id="KW-0175">Coiled coil</keyword>
<organism evidence="2 3">
    <name type="scientific">Entomospira culicis</name>
    <dbReference type="NCBI Taxonomy" id="2719989"/>
    <lineage>
        <taxon>Bacteria</taxon>
        <taxon>Pseudomonadati</taxon>
        <taxon>Spirochaetota</taxon>
        <taxon>Spirochaetia</taxon>
        <taxon>Spirochaetales</taxon>
        <taxon>Spirochaetaceae</taxon>
        <taxon>Entomospira</taxon>
    </lineage>
</organism>
<dbReference type="EMBL" id="JAATLM010000001">
    <property type="protein sequence ID" value="NIZ69296.1"/>
    <property type="molecule type" value="Genomic_DNA"/>
</dbReference>
<keyword evidence="3" id="KW-1185">Reference proteome</keyword>
<proteinExistence type="predicted"/>
<dbReference type="AlphaFoldDB" id="A0A968GET7"/>
<name>A0A968GET7_9SPIO</name>
<accession>A0A968GET7</accession>
<dbReference type="RefSeq" id="WP_167695390.1">
    <property type="nucleotide sequence ID" value="NZ_CP118181.1"/>
</dbReference>
<gene>
    <name evidence="2" type="ORF">HCT48_03590</name>
</gene>
<evidence type="ECO:0000313" key="2">
    <source>
        <dbReference type="EMBL" id="NIZ69296.1"/>
    </source>
</evidence>
<protein>
    <submittedName>
        <fullName evidence="2">Uncharacterized protein</fullName>
    </submittedName>
</protein>